<dbReference type="Gene3D" id="3.40.50.620">
    <property type="entry name" value="HUPs"/>
    <property type="match status" value="1"/>
</dbReference>
<protein>
    <recommendedName>
        <fullName evidence="1">Cytidyltransferase-like domain-containing protein</fullName>
    </recommendedName>
</protein>
<reference evidence="2" key="1">
    <citation type="submission" date="2022-06" db="EMBL/GenBank/DDBJ databases">
        <title>Aeoliella straminimaris, a novel planctomycete from sediments.</title>
        <authorList>
            <person name="Vitorino I.R."/>
            <person name="Lage O.M."/>
        </authorList>
    </citation>
    <scope>NUCLEOTIDE SEQUENCE</scope>
    <source>
        <strain evidence="2">ICT_H6.2</strain>
    </source>
</reference>
<accession>A0A9X2F6Q1</accession>
<sequence>MNPQIRSRIEAIHAAEVQFVLAVTGGGASAIGDLLSVPGGSRSVLDAQVPYSPQALAKWIGAQPEQSCSERTARAMAMAAYMWARQLSTSEGPLAGVSATASLASDRPKKGPHRVHVAFQTISTTCALTLELNKGKRTREEEEQLAAELVLYAAAEAAGIEPTFELQLAEDEKVVRRRIEALPSWRTLLTGEQSVVEMNCRGATDSIALFPGAFNPLHAGHVEMAAIAEQVLDCHVLYELSIANVDKPPLDYVEIESRALQFEEKPLVLTRAATFVEKARLYPETPFICGADTIMRIGQAKYYGGSIKARDAAIAELTELGSSFLVFGRELEGAYCTLETLRLPKSLVDISSSISESTFRNDVSSTQLRGE</sequence>
<dbReference type="Proteomes" id="UP001155241">
    <property type="component" value="Unassembled WGS sequence"/>
</dbReference>
<name>A0A9X2F6Q1_9BACT</name>
<dbReference type="SUPFAM" id="SSF52374">
    <property type="entry name" value="Nucleotidylyl transferase"/>
    <property type="match status" value="1"/>
</dbReference>
<dbReference type="AlphaFoldDB" id="A0A9X2F6Q1"/>
<evidence type="ECO:0000313" key="3">
    <source>
        <dbReference type="Proteomes" id="UP001155241"/>
    </source>
</evidence>
<dbReference type="InterPro" id="IPR036653">
    <property type="entry name" value="CinA-like_C"/>
</dbReference>
<dbReference type="GO" id="GO:0016887">
    <property type="term" value="F:ATP hydrolysis activity"/>
    <property type="evidence" value="ECO:0007669"/>
    <property type="project" value="TreeGrafter"/>
</dbReference>
<keyword evidence="3" id="KW-1185">Reference proteome</keyword>
<evidence type="ECO:0000259" key="1">
    <source>
        <dbReference type="Pfam" id="PF01467"/>
    </source>
</evidence>
<dbReference type="Pfam" id="PF01467">
    <property type="entry name" value="CTP_transf_like"/>
    <property type="match status" value="1"/>
</dbReference>
<dbReference type="GO" id="GO:0005737">
    <property type="term" value="C:cytoplasm"/>
    <property type="evidence" value="ECO:0007669"/>
    <property type="project" value="TreeGrafter"/>
</dbReference>
<dbReference type="Gene3D" id="3.90.950.20">
    <property type="entry name" value="CinA-like"/>
    <property type="match status" value="1"/>
</dbReference>
<dbReference type="RefSeq" id="WP_252851398.1">
    <property type="nucleotide sequence ID" value="NZ_JAMXLR010000020.1"/>
</dbReference>
<dbReference type="InterPro" id="IPR014729">
    <property type="entry name" value="Rossmann-like_a/b/a_fold"/>
</dbReference>
<organism evidence="2 3">
    <name type="scientific">Aeoliella straminimaris</name>
    <dbReference type="NCBI Taxonomy" id="2954799"/>
    <lineage>
        <taxon>Bacteria</taxon>
        <taxon>Pseudomonadati</taxon>
        <taxon>Planctomycetota</taxon>
        <taxon>Planctomycetia</taxon>
        <taxon>Pirellulales</taxon>
        <taxon>Lacipirellulaceae</taxon>
        <taxon>Aeoliella</taxon>
    </lineage>
</organism>
<evidence type="ECO:0000313" key="2">
    <source>
        <dbReference type="EMBL" id="MCO6043292.1"/>
    </source>
</evidence>
<dbReference type="EMBL" id="JAMXLR010000020">
    <property type="protein sequence ID" value="MCO6043292.1"/>
    <property type="molecule type" value="Genomic_DNA"/>
</dbReference>
<proteinExistence type="predicted"/>
<dbReference type="InterPro" id="IPR004821">
    <property type="entry name" value="Cyt_trans-like"/>
</dbReference>
<comment type="caution">
    <text evidence="2">The sequence shown here is derived from an EMBL/GenBank/DDBJ whole genome shotgun (WGS) entry which is preliminary data.</text>
</comment>
<dbReference type="PANTHER" id="PTHR31285:SF0">
    <property type="entry name" value="NICOTINAMIDE MONONUCLEOTIDE ADENYLYLTRANSFERASE"/>
    <property type="match status" value="1"/>
</dbReference>
<dbReference type="PANTHER" id="PTHR31285">
    <property type="entry name" value="NICOTINAMIDE MONONUCLEOTIDE ADENYLYLTRANSFERASE"/>
    <property type="match status" value="1"/>
</dbReference>
<dbReference type="GO" id="GO:0000309">
    <property type="term" value="F:nicotinamide-nucleotide adenylyltransferase activity"/>
    <property type="evidence" value="ECO:0007669"/>
    <property type="project" value="TreeGrafter"/>
</dbReference>
<gene>
    <name evidence="2" type="ORF">NG895_05180</name>
</gene>
<feature type="domain" description="Cytidyltransferase-like" evidence="1">
    <location>
        <begin position="209"/>
        <end position="369"/>
    </location>
</feature>